<dbReference type="Proteomes" id="UP001232750">
    <property type="component" value="Unassembled WGS sequence"/>
</dbReference>
<dbReference type="EMBL" id="JASJEU010000018">
    <property type="protein sequence ID" value="MDJ1650961.1"/>
    <property type="molecule type" value="Genomic_DNA"/>
</dbReference>
<protein>
    <submittedName>
        <fullName evidence="1">Uncharacterized protein</fullName>
    </submittedName>
</protein>
<evidence type="ECO:0000313" key="2">
    <source>
        <dbReference type="Proteomes" id="UP001232750"/>
    </source>
</evidence>
<sequence length="90" mass="10496">MGRKGAEAAVAQLLDDYQAVLDDMARRYGYGEDQTRRRFAEFSEEDWLLWDSSMARIDAVCQVLELLGYRVARSAEGYWVVRRCWLNRAV</sequence>
<accession>A0ABT7DN52</accession>
<evidence type="ECO:0000313" key="1">
    <source>
        <dbReference type="EMBL" id="MDJ1650961.1"/>
    </source>
</evidence>
<dbReference type="RefSeq" id="WP_283832303.1">
    <property type="nucleotide sequence ID" value="NZ_JASJEU010000018.1"/>
</dbReference>
<reference evidence="1 2" key="1">
    <citation type="submission" date="2023-05" db="EMBL/GenBank/DDBJ databases">
        <title>Gordonibacter KGMB12511T sp. nov., isolated from faeces of healthy Korean.</title>
        <authorList>
            <person name="Kim H.S."/>
            <person name="Kim J.-S."/>
            <person name="Suh M.K."/>
            <person name="Eom M.K."/>
            <person name="Do H.E."/>
            <person name="Lee J.-S."/>
        </authorList>
    </citation>
    <scope>NUCLEOTIDE SEQUENCE [LARGE SCALE GENOMIC DNA]</scope>
    <source>
        <strain evidence="1 2">KGMB12511</strain>
    </source>
</reference>
<name>A0ABT7DN52_9ACTN</name>
<organism evidence="1 2">
    <name type="scientific">Gordonibacter faecis</name>
    <dbReference type="NCBI Taxonomy" id="3047475"/>
    <lineage>
        <taxon>Bacteria</taxon>
        <taxon>Bacillati</taxon>
        <taxon>Actinomycetota</taxon>
        <taxon>Coriobacteriia</taxon>
        <taxon>Eggerthellales</taxon>
        <taxon>Eggerthellaceae</taxon>
        <taxon>Gordonibacter</taxon>
    </lineage>
</organism>
<keyword evidence="2" id="KW-1185">Reference proteome</keyword>
<comment type="caution">
    <text evidence="1">The sequence shown here is derived from an EMBL/GenBank/DDBJ whole genome shotgun (WGS) entry which is preliminary data.</text>
</comment>
<gene>
    <name evidence="1" type="ORF">QNJ86_09135</name>
</gene>
<proteinExistence type="predicted"/>